<organism evidence="8 9">
    <name type="scientific">Pseudomyxococcus hansupus</name>
    <dbReference type="NCBI Taxonomy" id="1297742"/>
    <lineage>
        <taxon>Bacteria</taxon>
        <taxon>Pseudomonadati</taxon>
        <taxon>Myxococcota</taxon>
        <taxon>Myxococcia</taxon>
        <taxon>Myxococcales</taxon>
        <taxon>Cystobacterineae</taxon>
        <taxon>Myxococcaceae</taxon>
        <taxon>Pseudomyxococcus</taxon>
    </lineage>
</organism>
<dbReference type="STRING" id="1297742.A176_002984"/>
<dbReference type="PATRIC" id="fig|1297742.4.peg.3010"/>
<dbReference type="PROSITE" id="PS51144">
    <property type="entry name" value="ALPHA_CA_2"/>
    <property type="match status" value="1"/>
</dbReference>
<feature type="domain" description="Alpha-carbonic anhydrase" evidence="7">
    <location>
        <begin position="1"/>
        <end position="124"/>
    </location>
</feature>
<evidence type="ECO:0000256" key="6">
    <source>
        <dbReference type="ARBA" id="ARBA00048348"/>
    </source>
</evidence>
<proteinExistence type="inferred from homology"/>
<gene>
    <name evidence="8" type="ORF">A176_002984</name>
</gene>
<dbReference type="SMART" id="SM01057">
    <property type="entry name" value="Carb_anhydrase"/>
    <property type="match status" value="1"/>
</dbReference>
<evidence type="ECO:0000313" key="9">
    <source>
        <dbReference type="Proteomes" id="UP000009026"/>
    </source>
</evidence>
<dbReference type="PANTHER" id="PTHR18952">
    <property type="entry name" value="CARBONIC ANHYDRASE"/>
    <property type="match status" value="1"/>
</dbReference>
<dbReference type="PANTHER" id="PTHR18952:SF265">
    <property type="entry name" value="CARBONIC ANHYDRASE"/>
    <property type="match status" value="1"/>
</dbReference>
<accession>A0A0H4XDG2</accession>
<dbReference type="InterPro" id="IPR036398">
    <property type="entry name" value="CA_dom_sf"/>
</dbReference>
<evidence type="ECO:0000256" key="1">
    <source>
        <dbReference type="ARBA" id="ARBA00010718"/>
    </source>
</evidence>
<evidence type="ECO:0000256" key="3">
    <source>
        <dbReference type="ARBA" id="ARBA00022723"/>
    </source>
</evidence>
<dbReference type="InterPro" id="IPR041891">
    <property type="entry name" value="Alpha_CA_prokaryot-like"/>
</dbReference>
<comment type="catalytic activity">
    <reaction evidence="6">
        <text>hydrogencarbonate + H(+) = CO2 + H2O</text>
        <dbReference type="Rhea" id="RHEA:10748"/>
        <dbReference type="ChEBI" id="CHEBI:15377"/>
        <dbReference type="ChEBI" id="CHEBI:15378"/>
        <dbReference type="ChEBI" id="CHEBI:16526"/>
        <dbReference type="ChEBI" id="CHEBI:17544"/>
        <dbReference type="EC" id="4.2.1.1"/>
    </reaction>
</comment>
<reference evidence="8 9" key="1">
    <citation type="journal article" date="2016" name="PLoS ONE">
        <title>Complete Genome Sequence and Comparative Genomics of a Novel Myxobacterium Myxococcus hansupus.</title>
        <authorList>
            <person name="Sharma G."/>
            <person name="Narwani T."/>
            <person name="Subramanian S."/>
        </authorList>
    </citation>
    <scope>NUCLEOTIDE SEQUENCE [LARGE SCALE GENOMIC DNA]</scope>
    <source>
        <strain evidence="9">mixupus</strain>
    </source>
</reference>
<dbReference type="CDD" id="cd03124">
    <property type="entry name" value="alpha_CA_prokaryotic_like"/>
    <property type="match status" value="1"/>
</dbReference>
<evidence type="ECO:0000313" key="8">
    <source>
        <dbReference type="EMBL" id="AKQ66072.1"/>
    </source>
</evidence>
<evidence type="ECO:0000259" key="7">
    <source>
        <dbReference type="PROSITE" id="PS51144"/>
    </source>
</evidence>
<dbReference type="Pfam" id="PF00194">
    <property type="entry name" value="Carb_anhydrase"/>
    <property type="match status" value="1"/>
</dbReference>
<evidence type="ECO:0000256" key="5">
    <source>
        <dbReference type="ARBA" id="ARBA00023239"/>
    </source>
</evidence>
<evidence type="ECO:0000256" key="2">
    <source>
        <dbReference type="ARBA" id="ARBA00012925"/>
    </source>
</evidence>
<dbReference type="Gene3D" id="3.10.200.10">
    <property type="entry name" value="Alpha carbonic anhydrase"/>
    <property type="match status" value="1"/>
</dbReference>
<dbReference type="AlphaFoldDB" id="A0A0H4XDG2"/>
<keyword evidence="3" id="KW-0479">Metal-binding</keyword>
<sequence length="125" mass="14208">MELHIVHESPDGEHLVVGVFMKVGMTNAALFQAFQNLPWTVNDEHAPRGALINVSNLLPRKTSYFQYRGSLTTPPCTEGVEWYVMRHPVELADAQIAAFQRLPYINPNNRPLQPINGRVIYLRDP</sequence>
<dbReference type="EC" id="4.2.1.1" evidence="2"/>
<dbReference type="eggNOG" id="COG3338">
    <property type="taxonomic scope" value="Bacteria"/>
</dbReference>
<dbReference type="GO" id="GO:0004089">
    <property type="term" value="F:carbonate dehydratase activity"/>
    <property type="evidence" value="ECO:0007669"/>
    <property type="project" value="UniProtKB-EC"/>
</dbReference>
<dbReference type="KEGG" id="mym:A176_002984"/>
<keyword evidence="9" id="KW-1185">Reference proteome</keyword>
<comment type="similarity">
    <text evidence="1">Belongs to the alpha-carbonic anhydrase family.</text>
</comment>
<keyword evidence="4" id="KW-0862">Zinc</keyword>
<evidence type="ECO:0000256" key="4">
    <source>
        <dbReference type="ARBA" id="ARBA00022833"/>
    </source>
</evidence>
<name>A0A0H4XDG2_9BACT</name>
<protein>
    <recommendedName>
        <fullName evidence="2">carbonic anhydrase</fullName>
        <ecNumber evidence="2">4.2.1.1</ecNumber>
    </recommendedName>
</protein>
<dbReference type="InterPro" id="IPR001148">
    <property type="entry name" value="CA_dom"/>
</dbReference>
<keyword evidence="5" id="KW-0456">Lyase</keyword>
<dbReference type="Proteomes" id="UP000009026">
    <property type="component" value="Chromosome"/>
</dbReference>
<dbReference type="EMBL" id="CP012109">
    <property type="protein sequence ID" value="AKQ66072.1"/>
    <property type="molecule type" value="Genomic_DNA"/>
</dbReference>
<dbReference type="GO" id="GO:0008270">
    <property type="term" value="F:zinc ion binding"/>
    <property type="evidence" value="ECO:0007669"/>
    <property type="project" value="InterPro"/>
</dbReference>
<dbReference type="SUPFAM" id="SSF51069">
    <property type="entry name" value="Carbonic anhydrase"/>
    <property type="match status" value="1"/>
</dbReference>
<dbReference type="InterPro" id="IPR023561">
    <property type="entry name" value="Carbonic_anhydrase_a-class"/>
</dbReference>